<dbReference type="EMBL" id="LK032410">
    <property type="protein sequence ID" value="CDY37878.1"/>
    <property type="molecule type" value="Genomic_DNA"/>
</dbReference>
<dbReference type="Proteomes" id="UP000028999">
    <property type="component" value="Unassembled WGS sequence"/>
</dbReference>
<keyword evidence="2" id="KW-1185">Reference proteome</keyword>
<accession>A0A078HLZ3</accession>
<proteinExistence type="predicted"/>
<evidence type="ECO:0000313" key="1">
    <source>
        <dbReference type="EMBL" id="CDY37878.1"/>
    </source>
</evidence>
<organism evidence="1 2">
    <name type="scientific">Brassica napus</name>
    <name type="common">Rape</name>
    <dbReference type="NCBI Taxonomy" id="3708"/>
    <lineage>
        <taxon>Eukaryota</taxon>
        <taxon>Viridiplantae</taxon>
        <taxon>Streptophyta</taxon>
        <taxon>Embryophyta</taxon>
        <taxon>Tracheophyta</taxon>
        <taxon>Spermatophyta</taxon>
        <taxon>Magnoliopsida</taxon>
        <taxon>eudicotyledons</taxon>
        <taxon>Gunneridae</taxon>
        <taxon>Pentapetalae</taxon>
        <taxon>rosids</taxon>
        <taxon>malvids</taxon>
        <taxon>Brassicales</taxon>
        <taxon>Brassicaceae</taxon>
        <taxon>Brassiceae</taxon>
        <taxon>Brassica</taxon>
    </lineage>
</organism>
<dbReference type="Gramene" id="CDY37878">
    <property type="protein sequence ID" value="CDY37878"/>
    <property type="gene ID" value="GSBRNA2T00064844001"/>
</dbReference>
<reference evidence="1 2" key="1">
    <citation type="journal article" date="2014" name="Science">
        <title>Plant genetics. Early allopolyploid evolution in the post-Neolithic Brassica napus oilseed genome.</title>
        <authorList>
            <person name="Chalhoub B."/>
            <person name="Denoeud F."/>
            <person name="Liu S."/>
            <person name="Parkin I.A."/>
            <person name="Tang H."/>
            <person name="Wang X."/>
            <person name="Chiquet J."/>
            <person name="Belcram H."/>
            <person name="Tong C."/>
            <person name="Samans B."/>
            <person name="Correa M."/>
            <person name="Da Silva C."/>
            <person name="Just J."/>
            <person name="Falentin C."/>
            <person name="Koh C.S."/>
            <person name="Le Clainche I."/>
            <person name="Bernard M."/>
            <person name="Bento P."/>
            <person name="Noel B."/>
            <person name="Labadie K."/>
            <person name="Alberti A."/>
            <person name="Charles M."/>
            <person name="Arnaud D."/>
            <person name="Guo H."/>
            <person name="Daviaud C."/>
            <person name="Alamery S."/>
            <person name="Jabbari K."/>
            <person name="Zhao M."/>
            <person name="Edger P.P."/>
            <person name="Chelaifa H."/>
            <person name="Tack D."/>
            <person name="Lassalle G."/>
            <person name="Mestiri I."/>
            <person name="Schnel N."/>
            <person name="Le Paslier M.C."/>
            <person name="Fan G."/>
            <person name="Renault V."/>
            <person name="Bayer P.E."/>
            <person name="Golicz A.A."/>
            <person name="Manoli S."/>
            <person name="Lee T.H."/>
            <person name="Thi V.H."/>
            <person name="Chalabi S."/>
            <person name="Hu Q."/>
            <person name="Fan C."/>
            <person name="Tollenaere R."/>
            <person name="Lu Y."/>
            <person name="Battail C."/>
            <person name="Shen J."/>
            <person name="Sidebottom C.H."/>
            <person name="Wang X."/>
            <person name="Canaguier A."/>
            <person name="Chauveau A."/>
            <person name="Berard A."/>
            <person name="Deniot G."/>
            <person name="Guan M."/>
            <person name="Liu Z."/>
            <person name="Sun F."/>
            <person name="Lim Y.P."/>
            <person name="Lyons E."/>
            <person name="Town C.D."/>
            <person name="Bancroft I."/>
            <person name="Wang X."/>
            <person name="Meng J."/>
            <person name="Ma J."/>
            <person name="Pires J.C."/>
            <person name="King G.J."/>
            <person name="Brunel D."/>
            <person name="Delourme R."/>
            <person name="Renard M."/>
            <person name="Aury J.M."/>
            <person name="Adams K.L."/>
            <person name="Batley J."/>
            <person name="Snowdon R.J."/>
            <person name="Tost J."/>
            <person name="Edwards D."/>
            <person name="Zhou Y."/>
            <person name="Hua W."/>
            <person name="Sharpe A.G."/>
            <person name="Paterson A.H."/>
            <person name="Guan C."/>
            <person name="Wincker P."/>
        </authorList>
    </citation>
    <scope>NUCLEOTIDE SEQUENCE [LARGE SCALE GENOMIC DNA]</scope>
    <source>
        <strain evidence="2">cv. Darmor-bzh</strain>
    </source>
</reference>
<dbReference type="AlphaFoldDB" id="A0A078HLZ3"/>
<name>A0A078HLZ3_BRANA</name>
<sequence length="32" mass="3807">MGFFRIDGFLQVWLVLYTSKALQLLSTKEEWS</sequence>
<protein>
    <submittedName>
        <fullName evidence="1">BnaC04g31280D protein</fullName>
    </submittedName>
</protein>
<gene>
    <name evidence="1" type="primary">BnaC04g31280D</name>
    <name evidence="1" type="ORF">GSBRNA2T00064844001</name>
</gene>
<dbReference type="PaxDb" id="3708-A0A078HLZ3"/>
<evidence type="ECO:0000313" key="2">
    <source>
        <dbReference type="Proteomes" id="UP000028999"/>
    </source>
</evidence>